<proteinExistence type="predicted"/>
<evidence type="ECO:0000256" key="1">
    <source>
        <dbReference type="SAM" id="Phobius"/>
    </source>
</evidence>
<keyword evidence="1" id="KW-0472">Membrane</keyword>
<dbReference type="AlphaFoldDB" id="A0A266ZV45"/>
<comment type="caution">
    <text evidence="2">The sequence shown here is derived from an EMBL/GenBank/DDBJ whole genome shotgun (WGS) entry which is preliminary data.</text>
</comment>
<evidence type="ECO:0000313" key="3">
    <source>
        <dbReference type="Proteomes" id="UP000215861"/>
    </source>
</evidence>
<accession>A0A266ZV45</accession>
<evidence type="ECO:0008006" key="4">
    <source>
        <dbReference type="Google" id="ProtNLM"/>
    </source>
</evidence>
<gene>
    <name evidence="2" type="ORF">CJU81_23310</name>
</gene>
<dbReference type="EMBL" id="NQKQ01000047">
    <property type="protein sequence ID" value="PAA03539.1"/>
    <property type="molecule type" value="Genomic_DNA"/>
</dbReference>
<keyword evidence="1" id="KW-0812">Transmembrane</keyword>
<reference evidence="2 3" key="1">
    <citation type="submission" date="2017-08" db="EMBL/GenBank/DDBJ databases">
        <title>Genomic and metabolic characterisation of spoilage-associated Pseudomonas species.</title>
        <authorList>
            <person name="Stanborough T."/>
            <person name="Fegan N."/>
            <person name="Powell S.M."/>
            <person name="Singh T."/>
            <person name="Tamplin M.L."/>
            <person name="Chandry P.S."/>
        </authorList>
    </citation>
    <scope>NUCLEOTIDE SEQUENCE [LARGE SCALE GENOMIC DNA]</scope>
    <source>
        <strain evidence="2 3">F1801</strain>
    </source>
</reference>
<dbReference type="OrthoDB" id="7040764at2"/>
<dbReference type="Proteomes" id="UP000215861">
    <property type="component" value="Unassembled WGS sequence"/>
</dbReference>
<keyword evidence="1" id="KW-1133">Transmembrane helix</keyword>
<name>A0A266ZV45_PSEFR</name>
<feature type="transmembrane region" description="Helical" evidence="1">
    <location>
        <begin position="119"/>
        <end position="142"/>
    </location>
</feature>
<organism evidence="2 3">
    <name type="scientific">Pseudomonas fragi</name>
    <dbReference type="NCBI Taxonomy" id="296"/>
    <lineage>
        <taxon>Bacteria</taxon>
        <taxon>Pseudomonadati</taxon>
        <taxon>Pseudomonadota</taxon>
        <taxon>Gammaproteobacteria</taxon>
        <taxon>Pseudomonadales</taxon>
        <taxon>Pseudomonadaceae</taxon>
        <taxon>Pseudomonas</taxon>
    </lineage>
</organism>
<protein>
    <recommendedName>
        <fullName evidence="4">Mobilization protein B</fullName>
    </recommendedName>
</protein>
<sequence>MSEEQAIYGLIVTAQEQQKIAGDQLATLGELKTTIRQAGDAVQAMRQAGDASAAVIEKATRIAVDKALQDVLERVSDKARSSIADAIKPAVSALQAVSGDAVGAGQELRDSISWVGWKWLAVCVAAAFGLFTAMMLGVVLLVPSARDLAALRAEKADLEASVAALERRGGRVQLTNCGDKKRLCALIDPQQFNSNGTVKQFGGEDEHWVILKGY</sequence>
<evidence type="ECO:0000313" key="2">
    <source>
        <dbReference type="EMBL" id="PAA03539.1"/>
    </source>
</evidence>
<dbReference type="RefSeq" id="WP_095038417.1">
    <property type="nucleotide sequence ID" value="NZ_NQKQ01000047.1"/>
</dbReference>